<evidence type="ECO:0000256" key="4">
    <source>
        <dbReference type="ARBA" id="ARBA00023004"/>
    </source>
</evidence>
<dbReference type="GO" id="GO:0004497">
    <property type="term" value="F:monooxygenase activity"/>
    <property type="evidence" value="ECO:0007669"/>
    <property type="project" value="UniProtKB-KW"/>
</dbReference>
<dbReference type="OrthoDB" id="1470350at2759"/>
<evidence type="ECO:0000256" key="6">
    <source>
        <dbReference type="PIRSR" id="PIRSR602401-1"/>
    </source>
</evidence>
<keyword evidence="6 7" id="KW-0349">Heme</keyword>
<protein>
    <recommendedName>
        <fullName evidence="10">Cytochrome P450</fullName>
    </recommendedName>
</protein>
<reference evidence="9" key="1">
    <citation type="journal article" date="2015" name="BMC Genomics">
        <title>Genomic and transcriptomic analysis of the endophytic fungus Pestalotiopsis fici reveals its lifestyle and high potential for synthesis of natural products.</title>
        <authorList>
            <person name="Wang X."/>
            <person name="Zhang X."/>
            <person name="Liu L."/>
            <person name="Xiang M."/>
            <person name="Wang W."/>
            <person name="Sun X."/>
            <person name="Che Y."/>
            <person name="Guo L."/>
            <person name="Liu G."/>
            <person name="Guo L."/>
            <person name="Wang C."/>
            <person name="Yin W.B."/>
            <person name="Stadler M."/>
            <person name="Zhang X."/>
            <person name="Liu X."/>
        </authorList>
    </citation>
    <scope>NUCLEOTIDE SEQUENCE [LARGE SCALE GENOMIC DNA]</scope>
    <source>
        <strain evidence="9">W106-1 / CGMCC3.15140</strain>
    </source>
</reference>
<gene>
    <name evidence="8" type="ORF">PFICI_03109</name>
</gene>
<dbReference type="PRINTS" id="PR00463">
    <property type="entry name" value="EP450I"/>
</dbReference>
<dbReference type="KEGG" id="pfy:PFICI_03109"/>
<dbReference type="GO" id="GO:0016705">
    <property type="term" value="F:oxidoreductase activity, acting on paired donors, with incorporation or reduction of molecular oxygen"/>
    <property type="evidence" value="ECO:0007669"/>
    <property type="project" value="InterPro"/>
</dbReference>
<keyword evidence="5 7" id="KW-0503">Monooxygenase</keyword>
<dbReference type="GeneID" id="19268122"/>
<dbReference type="InterPro" id="IPR017972">
    <property type="entry name" value="Cyt_P450_CS"/>
</dbReference>
<feature type="binding site" description="axial binding residue" evidence="6">
    <location>
        <position position="453"/>
    </location>
    <ligand>
        <name>heme</name>
        <dbReference type="ChEBI" id="CHEBI:30413"/>
    </ligand>
    <ligandPart>
        <name>Fe</name>
        <dbReference type="ChEBI" id="CHEBI:18248"/>
    </ligandPart>
</feature>
<evidence type="ECO:0000256" key="3">
    <source>
        <dbReference type="ARBA" id="ARBA00023002"/>
    </source>
</evidence>
<keyword evidence="2 6" id="KW-0479">Metal-binding</keyword>
<dbReference type="PANTHER" id="PTHR46300">
    <property type="entry name" value="P450, PUTATIVE (EUROFUNG)-RELATED-RELATED"/>
    <property type="match status" value="1"/>
</dbReference>
<keyword evidence="4 6" id="KW-0408">Iron</keyword>
<dbReference type="eggNOG" id="KOG0156">
    <property type="taxonomic scope" value="Eukaryota"/>
</dbReference>
<dbReference type="GO" id="GO:0005506">
    <property type="term" value="F:iron ion binding"/>
    <property type="evidence" value="ECO:0007669"/>
    <property type="project" value="InterPro"/>
</dbReference>
<evidence type="ECO:0000256" key="2">
    <source>
        <dbReference type="ARBA" id="ARBA00022723"/>
    </source>
</evidence>
<dbReference type="InterPro" id="IPR036396">
    <property type="entry name" value="Cyt_P450_sf"/>
</dbReference>
<dbReference type="CDD" id="cd11065">
    <property type="entry name" value="CYP64-like"/>
    <property type="match status" value="1"/>
</dbReference>
<dbReference type="Proteomes" id="UP000030651">
    <property type="component" value="Unassembled WGS sequence"/>
</dbReference>
<evidence type="ECO:0000313" key="9">
    <source>
        <dbReference type="Proteomes" id="UP000030651"/>
    </source>
</evidence>
<name>W3XGE8_PESFW</name>
<dbReference type="PANTHER" id="PTHR46300:SF2">
    <property type="entry name" value="CYTOCHROME P450 MONOOXYGENASE ALNH-RELATED"/>
    <property type="match status" value="1"/>
</dbReference>
<dbReference type="InterPro" id="IPR050364">
    <property type="entry name" value="Cytochrome_P450_fung"/>
</dbReference>
<comment type="similarity">
    <text evidence="1 7">Belongs to the cytochrome P450 family.</text>
</comment>
<dbReference type="RefSeq" id="XP_007829881.1">
    <property type="nucleotide sequence ID" value="XM_007831690.1"/>
</dbReference>
<dbReference type="HOGENOM" id="CLU_001570_2_1_1"/>
<accession>W3XGE8</accession>
<dbReference type="InterPro" id="IPR001128">
    <property type="entry name" value="Cyt_P450"/>
</dbReference>
<comment type="cofactor">
    <cofactor evidence="6">
        <name>heme</name>
        <dbReference type="ChEBI" id="CHEBI:30413"/>
    </cofactor>
</comment>
<evidence type="ECO:0000313" key="8">
    <source>
        <dbReference type="EMBL" id="ETS85084.1"/>
    </source>
</evidence>
<dbReference type="Pfam" id="PF00067">
    <property type="entry name" value="p450"/>
    <property type="match status" value="1"/>
</dbReference>
<dbReference type="AlphaFoldDB" id="W3XGE8"/>
<dbReference type="OMA" id="ERVPYIR"/>
<keyword evidence="9" id="KW-1185">Reference proteome</keyword>
<proteinExistence type="inferred from homology"/>
<dbReference type="InterPro" id="IPR002401">
    <property type="entry name" value="Cyt_P450_E_grp-I"/>
</dbReference>
<dbReference type="InParanoid" id="W3XGE8"/>
<organism evidence="8 9">
    <name type="scientific">Pestalotiopsis fici (strain W106-1 / CGMCC3.15140)</name>
    <dbReference type="NCBI Taxonomy" id="1229662"/>
    <lineage>
        <taxon>Eukaryota</taxon>
        <taxon>Fungi</taxon>
        <taxon>Dikarya</taxon>
        <taxon>Ascomycota</taxon>
        <taxon>Pezizomycotina</taxon>
        <taxon>Sordariomycetes</taxon>
        <taxon>Xylariomycetidae</taxon>
        <taxon>Amphisphaeriales</taxon>
        <taxon>Sporocadaceae</taxon>
        <taxon>Pestalotiopsis</taxon>
    </lineage>
</organism>
<dbReference type="GO" id="GO:0020037">
    <property type="term" value="F:heme binding"/>
    <property type="evidence" value="ECO:0007669"/>
    <property type="project" value="InterPro"/>
</dbReference>
<evidence type="ECO:0000256" key="1">
    <source>
        <dbReference type="ARBA" id="ARBA00010617"/>
    </source>
</evidence>
<evidence type="ECO:0000256" key="5">
    <source>
        <dbReference type="ARBA" id="ARBA00023033"/>
    </source>
</evidence>
<evidence type="ECO:0008006" key="10">
    <source>
        <dbReference type="Google" id="ProtNLM"/>
    </source>
</evidence>
<evidence type="ECO:0000256" key="7">
    <source>
        <dbReference type="RuleBase" id="RU000461"/>
    </source>
</evidence>
<keyword evidence="3 7" id="KW-0560">Oxidoreductase</keyword>
<dbReference type="PROSITE" id="PS00086">
    <property type="entry name" value="CYTOCHROME_P450"/>
    <property type="match status" value="1"/>
</dbReference>
<dbReference type="EMBL" id="KI912110">
    <property type="protein sequence ID" value="ETS85084.1"/>
    <property type="molecule type" value="Genomic_DNA"/>
</dbReference>
<dbReference type="SUPFAM" id="SSF48264">
    <property type="entry name" value="Cytochrome P450"/>
    <property type="match status" value="1"/>
</dbReference>
<dbReference type="Gene3D" id="1.10.630.10">
    <property type="entry name" value="Cytochrome P450"/>
    <property type="match status" value="1"/>
</dbReference>
<sequence length="537" mass="61373">MSLNLNLLGVVGLVCLVCYHLIQQWRHNGKLPPRPPGLPLIGNVLQYVPAAKNLSLHLLLNKWARQYGEIFRVKLGPVTIYYLNSDAAVKELMDRKSASTSERPNWIEANDIMTNSWNVLFLQASDPRWKHQRKITHSELTSPVRADAGLPFLYYETAKFIYETSVDQDAGTDQQNLWAQIGRYTYSTFALQTLGLEIKSTHDPNIDYIHDSGLEYIKATIPGSYIVDTFPFLQKLPLTLKPWERKGRDLFLDNLKWAIKLKDQLMSGGSTAPNAKETMLYRILTDEKRLGFASEEEASYLNLMLIQGAADTSKMSTMSFLEAMITFPEVQRKAQEEIDRVVGDRVPVWEDLQNLPYVRCMMKEVWRWRPPVALGHPHVTTRDLEYKGMLIPKGSRLHINAWAIQHDPSRHEDPDAFMPERYAHDHATAQQSINSPDVADRDHFAFGSGRRICPGVHVAERSLSVSIMRILWSFNVVVAPRAKLPLNPMDYPGAMFGNPGSHLPACLVVRSVEKKKLIEKNWEEERVRFENSKSRRA</sequence>
<dbReference type="PRINTS" id="PR00385">
    <property type="entry name" value="P450"/>
</dbReference>